<dbReference type="GO" id="GO:0004792">
    <property type="term" value="F:thiosulfate-cyanide sulfurtransferase activity"/>
    <property type="evidence" value="ECO:0007669"/>
    <property type="project" value="TreeGrafter"/>
</dbReference>
<evidence type="ECO:0000256" key="7">
    <source>
        <dbReference type="ARBA" id="ARBA00055169"/>
    </source>
</evidence>
<accession>A4BLY0</accession>
<dbReference type="SUPFAM" id="SSF69572">
    <property type="entry name" value="Activating enzymes of the ubiquitin-like proteins"/>
    <property type="match status" value="1"/>
</dbReference>
<feature type="domain" description="THIF-type NAD/FAD binding fold" evidence="14">
    <location>
        <begin position="9"/>
        <end position="244"/>
    </location>
</feature>
<dbReference type="GO" id="GO:0008146">
    <property type="term" value="F:sulfotransferase activity"/>
    <property type="evidence" value="ECO:0007669"/>
    <property type="project" value="TreeGrafter"/>
</dbReference>
<dbReference type="Pfam" id="PF00899">
    <property type="entry name" value="ThiF"/>
    <property type="match status" value="1"/>
</dbReference>
<keyword evidence="3 15" id="KW-0808">Transferase</keyword>
<evidence type="ECO:0000256" key="2">
    <source>
        <dbReference type="ARBA" id="ARBA00009919"/>
    </source>
</evidence>
<dbReference type="Gene3D" id="3.40.50.720">
    <property type="entry name" value="NAD(P)-binding Rossmann-like Domain"/>
    <property type="match status" value="1"/>
</dbReference>
<dbReference type="STRING" id="314278.NB231_15898"/>
<evidence type="ECO:0000256" key="4">
    <source>
        <dbReference type="ARBA" id="ARBA00022741"/>
    </source>
</evidence>
<dbReference type="HOGENOM" id="CLU_013325_10_3_6"/>
<dbReference type="GO" id="GO:0005829">
    <property type="term" value="C:cytosol"/>
    <property type="evidence" value="ECO:0007669"/>
    <property type="project" value="TreeGrafter"/>
</dbReference>
<evidence type="ECO:0000256" key="5">
    <source>
        <dbReference type="ARBA" id="ARBA00022840"/>
    </source>
</evidence>
<dbReference type="EMBL" id="AAOF01000001">
    <property type="protein sequence ID" value="EAR23318.1"/>
    <property type="molecule type" value="Genomic_DNA"/>
</dbReference>
<organism evidence="15 16">
    <name type="scientific">Nitrococcus mobilis Nb-231</name>
    <dbReference type="NCBI Taxonomy" id="314278"/>
    <lineage>
        <taxon>Bacteria</taxon>
        <taxon>Pseudomonadati</taxon>
        <taxon>Pseudomonadota</taxon>
        <taxon>Gammaproteobacteria</taxon>
        <taxon>Chromatiales</taxon>
        <taxon>Ectothiorhodospiraceae</taxon>
        <taxon>Nitrococcus</taxon>
    </lineage>
</organism>
<dbReference type="InterPro" id="IPR045886">
    <property type="entry name" value="ThiF/MoeB/HesA"/>
</dbReference>
<protein>
    <recommendedName>
        <fullName evidence="10">Molybdopterin-synthase adenylyltransferase</fullName>
        <ecNumber evidence="9">2.7.7.80</ecNumber>
    </recommendedName>
    <alternativeName>
        <fullName evidence="13">MoaD protein adenylase</fullName>
    </alternativeName>
    <alternativeName>
        <fullName evidence="11">Molybdopterin-converting factor subunit 1 adenylase</fullName>
    </alternativeName>
    <alternativeName>
        <fullName evidence="12">Sulfur carrier protein MoaD adenylyltransferase</fullName>
    </alternativeName>
</protein>
<dbReference type="InterPro" id="IPR035985">
    <property type="entry name" value="Ubiquitin-activating_enz"/>
</dbReference>
<dbReference type="AlphaFoldDB" id="A4BLY0"/>
<evidence type="ECO:0000256" key="13">
    <source>
        <dbReference type="ARBA" id="ARBA00078531"/>
    </source>
</evidence>
<dbReference type="OrthoDB" id="9804286at2"/>
<evidence type="ECO:0000313" key="15">
    <source>
        <dbReference type="EMBL" id="EAR23318.1"/>
    </source>
</evidence>
<proteinExistence type="inferred from homology"/>
<dbReference type="NCBIfam" id="NF004281">
    <property type="entry name" value="PRK05690.1"/>
    <property type="match status" value="1"/>
</dbReference>
<evidence type="ECO:0000256" key="12">
    <source>
        <dbReference type="ARBA" id="ARBA00075328"/>
    </source>
</evidence>
<dbReference type="Proteomes" id="UP000003374">
    <property type="component" value="Unassembled WGS sequence"/>
</dbReference>
<dbReference type="PANTHER" id="PTHR10953:SF102">
    <property type="entry name" value="ADENYLYLTRANSFERASE AND SULFURTRANSFERASE MOCS3"/>
    <property type="match status" value="1"/>
</dbReference>
<comment type="function">
    <text evidence="7">Catalyzes the adenylation by ATP of the carboxyl group of the C-terminal glycine of sulfur carrier protein MoaD.</text>
</comment>
<evidence type="ECO:0000256" key="9">
    <source>
        <dbReference type="ARBA" id="ARBA00066884"/>
    </source>
</evidence>
<comment type="catalytic activity">
    <reaction evidence="6">
        <text>[molybdopterin-synthase sulfur-carrier protein]-C-terminal Gly-Gly + ATP + H(+) = [molybdopterin-synthase sulfur-carrier protein]-C-terminal Gly-Gly-AMP + diphosphate</text>
        <dbReference type="Rhea" id="RHEA:43616"/>
        <dbReference type="Rhea" id="RHEA-COMP:12159"/>
        <dbReference type="Rhea" id="RHEA-COMP:12202"/>
        <dbReference type="ChEBI" id="CHEBI:15378"/>
        <dbReference type="ChEBI" id="CHEBI:30616"/>
        <dbReference type="ChEBI" id="CHEBI:33019"/>
        <dbReference type="ChEBI" id="CHEBI:90618"/>
        <dbReference type="ChEBI" id="CHEBI:90778"/>
        <dbReference type="EC" id="2.7.7.80"/>
    </reaction>
</comment>
<keyword evidence="4" id="KW-0547">Nucleotide-binding</keyword>
<gene>
    <name evidence="15" type="ORF">NB231_15898</name>
</gene>
<evidence type="ECO:0000256" key="3">
    <source>
        <dbReference type="ARBA" id="ARBA00022679"/>
    </source>
</evidence>
<evidence type="ECO:0000256" key="10">
    <source>
        <dbReference type="ARBA" id="ARBA00073635"/>
    </source>
</evidence>
<evidence type="ECO:0000256" key="11">
    <source>
        <dbReference type="ARBA" id="ARBA00075110"/>
    </source>
</evidence>
<comment type="caution">
    <text evidence="15">The sequence shown here is derived from an EMBL/GenBank/DDBJ whole genome shotgun (WGS) entry which is preliminary data.</text>
</comment>
<comment type="subunit">
    <text evidence="8">Homodimer. Forms a stable heterotetrameric complex of 2 MoeB and 2 MoaD during adenylation of MoaD.</text>
</comment>
<dbReference type="EC" id="2.7.7.80" evidence="9"/>
<evidence type="ECO:0000313" key="16">
    <source>
        <dbReference type="Proteomes" id="UP000003374"/>
    </source>
</evidence>
<dbReference type="CDD" id="cd00757">
    <property type="entry name" value="ThiF_MoeB_HesA_family"/>
    <property type="match status" value="1"/>
</dbReference>
<keyword evidence="15" id="KW-0548">Nucleotidyltransferase</keyword>
<comment type="similarity">
    <text evidence="2">Belongs to the HesA/MoeB/ThiF family.</text>
</comment>
<keyword evidence="5" id="KW-0067">ATP-binding</keyword>
<sequence>MNDDQLLRYSRQIMLPGLDIEGQEKLLDSRVLIVGLGGLGSPAAMYLAGAGVGTLVLADFDRVELSNLQRQIIHRSADIDRLKVDSAAAAIQALNPEVQVESITKTLDSDNLPTLVETVDLVVDGSDNFATRYAVNAACVAARRPLVSGSVIRMEGQVAVFRADRPGEPCYHCVYPEAGEAGETCSETGVMAPLPGVIGSIQAVEAIKSLVGLGQPLDSRLLIVEAMTMQFRILRLRSDPKCPVCSAGGSVAPGTPNTATTAGLIP</sequence>
<dbReference type="GO" id="GO:0005524">
    <property type="term" value="F:ATP binding"/>
    <property type="evidence" value="ECO:0007669"/>
    <property type="project" value="UniProtKB-KW"/>
</dbReference>
<reference evidence="15 16" key="1">
    <citation type="submission" date="2006-02" db="EMBL/GenBank/DDBJ databases">
        <authorList>
            <person name="Waterbury J."/>
            <person name="Ferriera S."/>
            <person name="Johnson J."/>
            <person name="Kravitz S."/>
            <person name="Halpern A."/>
            <person name="Remington K."/>
            <person name="Beeson K."/>
            <person name="Tran B."/>
            <person name="Rogers Y.-H."/>
            <person name="Friedman R."/>
            <person name="Venter J.C."/>
        </authorList>
    </citation>
    <scope>NUCLEOTIDE SEQUENCE [LARGE SCALE GENOMIC DNA]</scope>
    <source>
        <strain evidence="15 16">Nb-231</strain>
    </source>
</reference>
<keyword evidence="16" id="KW-1185">Reference proteome</keyword>
<evidence type="ECO:0000256" key="8">
    <source>
        <dbReference type="ARBA" id="ARBA00063809"/>
    </source>
</evidence>
<dbReference type="RefSeq" id="WP_005004463.1">
    <property type="nucleotide sequence ID" value="NZ_CH672427.1"/>
</dbReference>
<name>A4BLY0_9GAMM</name>
<dbReference type="PANTHER" id="PTHR10953">
    <property type="entry name" value="UBIQUITIN-ACTIVATING ENZYME E1"/>
    <property type="match status" value="1"/>
</dbReference>
<dbReference type="GO" id="GO:0061605">
    <property type="term" value="F:molybdopterin-synthase adenylyltransferase activity"/>
    <property type="evidence" value="ECO:0007669"/>
    <property type="project" value="UniProtKB-EC"/>
</dbReference>
<evidence type="ECO:0000256" key="1">
    <source>
        <dbReference type="ARBA" id="ARBA00005046"/>
    </source>
</evidence>
<dbReference type="GO" id="GO:0008641">
    <property type="term" value="F:ubiquitin-like modifier activating enzyme activity"/>
    <property type="evidence" value="ECO:0007669"/>
    <property type="project" value="InterPro"/>
</dbReference>
<dbReference type="FunFam" id="3.40.50.720:FF:000033">
    <property type="entry name" value="Adenylyltransferase and sulfurtransferase MOCS3"/>
    <property type="match status" value="1"/>
</dbReference>
<dbReference type="eggNOG" id="COG0476">
    <property type="taxonomic scope" value="Bacteria"/>
</dbReference>
<evidence type="ECO:0000259" key="14">
    <source>
        <dbReference type="Pfam" id="PF00899"/>
    </source>
</evidence>
<evidence type="ECO:0000256" key="6">
    <source>
        <dbReference type="ARBA" id="ARBA00052218"/>
    </source>
</evidence>
<dbReference type="InterPro" id="IPR000594">
    <property type="entry name" value="ThiF_NAD_FAD-bd"/>
</dbReference>
<comment type="pathway">
    <text evidence="1">Cofactor biosynthesis; molybdopterin biosynthesis.</text>
</comment>